<dbReference type="EMBL" id="JELW01000089">
    <property type="protein sequence ID" value="EXU95278.1"/>
    <property type="molecule type" value="Genomic_DNA"/>
</dbReference>
<organism evidence="2 3">
    <name type="scientific">Metarhizium robertsii</name>
    <dbReference type="NCBI Taxonomy" id="568076"/>
    <lineage>
        <taxon>Eukaryota</taxon>
        <taxon>Fungi</taxon>
        <taxon>Dikarya</taxon>
        <taxon>Ascomycota</taxon>
        <taxon>Pezizomycotina</taxon>
        <taxon>Sordariomycetes</taxon>
        <taxon>Hypocreomycetidae</taxon>
        <taxon>Hypocreales</taxon>
        <taxon>Clavicipitaceae</taxon>
        <taxon>Metarhizium</taxon>
    </lineage>
</organism>
<evidence type="ECO:0000256" key="1">
    <source>
        <dbReference type="SAM" id="MobiDB-lite"/>
    </source>
</evidence>
<evidence type="ECO:0000313" key="3">
    <source>
        <dbReference type="Proteomes" id="UP000030151"/>
    </source>
</evidence>
<proteinExistence type="predicted"/>
<feature type="compositionally biased region" description="Basic and acidic residues" evidence="1">
    <location>
        <begin position="43"/>
        <end position="55"/>
    </location>
</feature>
<name>A0A014N6E4_9HYPO</name>
<gene>
    <name evidence="2" type="ORF">X797_011646</name>
</gene>
<feature type="region of interest" description="Disordered" evidence="1">
    <location>
        <begin position="237"/>
        <end position="284"/>
    </location>
</feature>
<dbReference type="Proteomes" id="UP000030151">
    <property type="component" value="Unassembled WGS sequence"/>
</dbReference>
<dbReference type="HOGENOM" id="CLU_605634_0_0_1"/>
<reference evidence="2 3" key="1">
    <citation type="submission" date="2014-02" db="EMBL/GenBank/DDBJ databases">
        <title>The genome sequence of the entomopathogenic fungus Metarhizium robertsii ARSEF 2575.</title>
        <authorList>
            <person name="Giuliano Garisto Donzelli B."/>
            <person name="Roe B.A."/>
            <person name="Macmil S.L."/>
            <person name="Krasnoff S.B."/>
            <person name="Gibson D.M."/>
        </authorList>
    </citation>
    <scope>NUCLEOTIDE SEQUENCE [LARGE SCALE GENOMIC DNA]</scope>
    <source>
        <strain evidence="2 3">ARSEF 2575</strain>
    </source>
</reference>
<feature type="compositionally biased region" description="Acidic residues" evidence="1">
    <location>
        <begin position="252"/>
        <end position="283"/>
    </location>
</feature>
<evidence type="ECO:0000313" key="2">
    <source>
        <dbReference type="EMBL" id="EXU95278.1"/>
    </source>
</evidence>
<dbReference type="AlphaFoldDB" id="A0A014N6E4"/>
<feature type="compositionally biased region" description="Basic and acidic residues" evidence="1">
    <location>
        <begin position="241"/>
        <end position="251"/>
    </location>
</feature>
<sequence>MQSYWDPARAKAGYKGHFQLIKTHSPLYGKGSCPVQTSGSSSSDEHIETKPMARKSRWEAMLKGRDRELLSAMIEIPWLQGGQSHVLVRRDPDCREDDVVSTSEDERRIAAILNLVDPMMDWCEQTVRSTSRNILRWVRSVKLLSSSPEPFQLVRQPSSTRKYRYLQKKLLAFVLRAYRLDLVVRRRLTKIRLSTQLLRLLDRLWQNQYWDSDGQQTSGARTTAVVSRDFINPSLDEEVDRIDHTNDHGGDDENDDENDEETDDETDDRGDLEGEYDSDDDCDGSAYAGSGHYEVLELLFGLSVALFEERPIDERSDSMLAVLFSSVLGYSKTRQSFLQARDFTTHLSALIYNQRLVLLERALPVRAYPGLGIEARPRSNQLQRLNEVRKRFLVTGSASSFDEFFNLRNYGRVAAQSDTPHSYCIGTTTASQYGGRIHRHCLCPNLDSCQGS</sequence>
<feature type="region of interest" description="Disordered" evidence="1">
    <location>
        <begin position="31"/>
        <end position="55"/>
    </location>
</feature>
<dbReference type="OrthoDB" id="4946999at2759"/>
<comment type="caution">
    <text evidence="2">The sequence shown here is derived from an EMBL/GenBank/DDBJ whole genome shotgun (WGS) entry which is preliminary data.</text>
</comment>
<accession>A0A014N6E4</accession>
<protein>
    <submittedName>
        <fullName evidence="2">Uncharacterized protein</fullName>
    </submittedName>
</protein>